<dbReference type="CDD" id="cd01300">
    <property type="entry name" value="YtcJ_like"/>
    <property type="match status" value="1"/>
</dbReference>
<dbReference type="SUPFAM" id="SSF51556">
    <property type="entry name" value="Metallo-dependent hydrolases"/>
    <property type="match status" value="1"/>
</dbReference>
<dbReference type="SUPFAM" id="SSF51338">
    <property type="entry name" value="Composite domain of metallo-dependent hydrolases"/>
    <property type="match status" value="1"/>
</dbReference>
<feature type="chain" id="PRO_5015730405" description="Amidohydrolase 3 domain-containing protein" evidence="1">
    <location>
        <begin position="26"/>
        <end position="582"/>
    </location>
</feature>
<dbReference type="GO" id="GO:0016810">
    <property type="term" value="F:hydrolase activity, acting on carbon-nitrogen (but not peptide) bonds"/>
    <property type="evidence" value="ECO:0007669"/>
    <property type="project" value="InterPro"/>
</dbReference>
<evidence type="ECO:0000256" key="1">
    <source>
        <dbReference type="SAM" id="SignalP"/>
    </source>
</evidence>
<comment type="caution">
    <text evidence="3">The sequence shown here is derived from an EMBL/GenBank/DDBJ whole genome shotgun (WGS) entry which is preliminary data.</text>
</comment>
<dbReference type="InterPro" id="IPR013108">
    <property type="entry name" value="Amidohydro_3"/>
</dbReference>
<keyword evidence="1" id="KW-0732">Signal</keyword>
<evidence type="ECO:0000313" key="4">
    <source>
        <dbReference type="Proteomes" id="UP000246145"/>
    </source>
</evidence>
<dbReference type="PANTHER" id="PTHR22642">
    <property type="entry name" value="IMIDAZOLONEPROPIONASE"/>
    <property type="match status" value="1"/>
</dbReference>
<evidence type="ECO:0000313" key="3">
    <source>
        <dbReference type="EMBL" id="PVY60506.1"/>
    </source>
</evidence>
<keyword evidence="4" id="KW-1185">Reference proteome</keyword>
<evidence type="ECO:0000259" key="2">
    <source>
        <dbReference type="Pfam" id="PF07969"/>
    </source>
</evidence>
<protein>
    <recommendedName>
        <fullName evidence="2">Amidohydrolase 3 domain-containing protein</fullName>
    </recommendedName>
</protein>
<dbReference type="EMBL" id="QEKO01000008">
    <property type="protein sequence ID" value="PVY60506.1"/>
    <property type="molecule type" value="Genomic_DNA"/>
</dbReference>
<sequence length="582" mass="61726">MLTVIARCASVLAGLLAGVAMAAQAAPEAIFVNAKVFTADEARPSAEAFAVQGGRILAVGEQDEVLAYKGPRTQVVDLQGKRVLPGLIDAHTHAVIGGLAALSPNLQDEELDIAAVRRRVQIWHDEARGEAGAPLVVFGVNPGTWKDPQALAEVFDAGGWASQPLLLMGSDLHTAWANRAMRAKAGIDAAYARSLTAAQRHTVGVGADGEPDGILVDAGVDLVTMQLPKPDENLLLEAGKFAVRANNRYGITAWMDPAANAGPGEALFSRAPGSTGTGILPAYRALAEAGALTAHVAALLVASPISDAADLERLNTVREQFQGTPNLTLPGIKIFADGVLEYPAQSAALLGQYGNSGKRGEMLLTREGLQALVDAADARGWLVHIHALGDRAVRESLDAFEAARKHRDSGVRHSITHLQLVDAGDYPRFAHLGVIAVMQLHWAEIDNYLLDLVKPYLSETAFMGQYPARSLQKQGAVIAGASDWPISTANPWEAMHHAMTRQGPEGGLNPAERLDKTSMLLAYTRHAAQAIGLADKIGTLAPGKQADFIVVDRDVLEVDAESLKQTQVLETYFAGARVYAAQ</sequence>
<dbReference type="STRING" id="1231391.GCA_000308195_01867"/>
<dbReference type="OrthoDB" id="9031471at2"/>
<gene>
    <name evidence="3" type="ORF">C7440_3541</name>
</gene>
<accession>A0A2U1CHW0</accession>
<dbReference type="InterPro" id="IPR011059">
    <property type="entry name" value="Metal-dep_hydrolase_composite"/>
</dbReference>
<feature type="domain" description="Amidohydrolase 3" evidence="2">
    <location>
        <begin position="74"/>
        <end position="579"/>
    </location>
</feature>
<reference evidence="3 4" key="1">
    <citation type="submission" date="2018-04" db="EMBL/GenBank/DDBJ databases">
        <title>Genomic Encyclopedia of Type Strains, Phase IV (KMG-IV): sequencing the most valuable type-strain genomes for metagenomic binning, comparative biology and taxonomic classification.</title>
        <authorList>
            <person name="Goeker M."/>
        </authorList>
    </citation>
    <scope>NUCLEOTIDE SEQUENCE [LARGE SCALE GENOMIC DNA]</scope>
    <source>
        <strain evidence="3 4">DSM 10065</strain>
    </source>
</reference>
<proteinExistence type="predicted"/>
<dbReference type="Pfam" id="PF07969">
    <property type="entry name" value="Amidohydro_3"/>
    <property type="match status" value="1"/>
</dbReference>
<dbReference type="RefSeq" id="WP_051019259.1">
    <property type="nucleotide sequence ID" value="NZ_JACCEX010000003.1"/>
</dbReference>
<dbReference type="Gene3D" id="3.20.20.140">
    <property type="entry name" value="Metal-dependent hydrolases"/>
    <property type="match status" value="1"/>
</dbReference>
<name>A0A2U1CHW0_9BURK</name>
<dbReference type="InterPro" id="IPR032466">
    <property type="entry name" value="Metal_Hydrolase"/>
</dbReference>
<dbReference type="Gene3D" id="3.10.310.70">
    <property type="match status" value="1"/>
</dbReference>
<dbReference type="Gene3D" id="2.30.40.10">
    <property type="entry name" value="Urease, subunit C, domain 1"/>
    <property type="match status" value="1"/>
</dbReference>
<dbReference type="PANTHER" id="PTHR22642:SF2">
    <property type="entry name" value="PROTEIN LONG AFTER FAR-RED 3"/>
    <property type="match status" value="1"/>
</dbReference>
<organism evidence="3 4">
    <name type="scientific">Pusillimonas noertemannii</name>
    <dbReference type="NCBI Taxonomy" id="305977"/>
    <lineage>
        <taxon>Bacteria</taxon>
        <taxon>Pseudomonadati</taxon>
        <taxon>Pseudomonadota</taxon>
        <taxon>Betaproteobacteria</taxon>
        <taxon>Burkholderiales</taxon>
        <taxon>Alcaligenaceae</taxon>
        <taxon>Pusillimonas</taxon>
    </lineage>
</organism>
<dbReference type="AlphaFoldDB" id="A0A2U1CHW0"/>
<dbReference type="InterPro" id="IPR033932">
    <property type="entry name" value="YtcJ-like"/>
</dbReference>
<dbReference type="Proteomes" id="UP000246145">
    <property type="component" value="Unassembled WGS sequence"/>
</dbReference>
<feature type="signal peptide" evidence="1">
    <location>
        <begin position="1"/>
        <end position="25"/>
    </location>
</feature>